<evidence type="ECO:0000313" key="1">
    <source>
        <dbReference type="EMBL" id="VWO99393.1"/>
    </source>
</evidence>
<protein>
    <submittedName>
        <fullName evidence="1">Fatty acid synthase subunit alpha (EC)</fullName>
        <ecNumber evidence="1">1.1.1.100</ecNumber>
        <ecNumber evidence="1">2.3.1.41</ecNumber>
        <ecNumber evidence="1">2.3.1.86</ecNumber>
    </submittedName>
</protein>
<dbReference type="EMBL" id="LR727609">
    <property type="protein sequence ID" value="VWO99393.1"/>
    <property type="molecule type" value="Genomic_DNA"/>
</dbReference>
<keyword evidence="1" id="KW-0560">Oxidoreductase</keyword>
<dbReference type="AlphaFoldDB" id="A0A5K1K1G2"/>
<dbReference type="PANTHER" id="PTHR31285:SF0">
    <property type="entry name" value="NICOTINAMIDE MONONUCLEOTIDE ADENYLYLTRANSFERASE"/>
    <property type="match status" value="1"/>
</dbReference>
<keyword evidence="1" id="KW-0012">Acyltransferase</keyword>
<dbReference type="EC" id="2.3.1.41" evidence="1"/>
<dbReference type="PANTHER" id="PTHR31285">
    <property type="entry name" value="NICOTINAMIDE MONONUCLEOTIDE ADENYLYLTRANSFERASE"/>
    <property type="match status" value="1"/>
</dbReference>
<dbReference type="Gene3D" id="3.40.50.620">
    <property type="entry name" value="HUPs"/>
    <property type="match status" value="1"/>
</dbReference>
<keyword evidence="1" id="KW-0808">Transferase</keyword>
<sequence length="302" mass="33560">MSFGSLLQRIQRGLSTVELVHTSHPRWPLPPGPSTSPTVQISVLDSSFNPPTLAHLALANALPPPPRNAPSTLAPHDFDARLLLLSVRNADKQLKAGDATYEQRMEMMVLLAQELAPTLSQPLAREPNVAVAIIDEPTFVGKSAALLDFLRKRILDLHRSPGVIFKSPSHALPSPKLTFLMGTDTIVRFFAHRYYPNERAMATSLRQFFSPDENDSRIICVRRTSGLSGAAEESVEIQIPDFIREIPPAERISFVDIGDEERTLSSSQVRVKLANREESWRSMLSPVLAHYIAEHCLYSPSQ</sequence>
<reference evidence="1" key="1">
    <citation type="submission" date="2019-10" db="EMBL/GenBank/DDBJ databases">
        <authorList>
            <person name="Nor Muhammad N."/>
        </authorList>
    </citation>
    <scope>NUCLEOTIDE SEQUENCE</scope>
</reference>
<dbReference type="EC" id="1.1.1.100" evidence="1"/>
<accession>A0A5K1K1G2</accession>
<dbReference type="GO" id="GO:0016887">
    <property type="term" value="F:ATP hydrolysis activity"/>
    <property type="evidence" value="ECO:0007669"/>
    <property type="project" value="TreeGrafter"/>
</dbReference>
<proteinExistence type="predicted"/>
<dbReference type="InterPro" id="IPR014729">
    <property type="entry name" value="Rossmann-like_a/b/a_fold"/>
</dbReference>
<dbReference type="GO" id="GO:0000309">
    <property type="term" value="F:nicotinamide-nucleotide adenylyltransferase activity"/>
    <property type="evidence" value="ECO:0007669"/>
    <property type="project" value="TreeGrafter"/>
</dbReference>
<dbReference type="GO" id="GO:0004315">
    <property type="term" value="F:3-oxoacyl-[acyl-carrier-protein] synthase activity"/>
    <property type="evidence" value="ECO:0007669"/>
    <property type="project" value="UniProtKB-EC"/>
</dbReference>
<organism evidence="1">
    <name type="scientific">Ganoderma boninense</name>
    <dbReference type="NCBI Taxonomy" id="34458"/>
    <lineage>
        <taxon>Eukaryota</taxon>
        <taxon>Fungi</taxon>
        <taxon>Dikarya</taxon>
        <taxon>Basidiomycota</taxon>
        <taxon>Agaricomycotina</taxon>
        <taxon>Agaricomycetes</taxon>
        <taxon>Polyporales</taxon>
        <taxon>Polyporaceae</taxon>
        <taxon>Ganoderma</taxon>
    </lineage>
</organism>
<dbReference type="EC" id="2.3.1.86" evidence="1"/>
<dbReference type="GO" id="GO:0004321">
    <property type="term" value="F:fatty-acyl-CoA synthase activity"/>
    <property type="evidence" value="ECO:0007669"/>
    <property type="project" value="UniProtKB-EC"/>
</dbReference>
<dbReference type="GO" id="GO:0004316">
    <property type="term" value="F:3-oxoacyl-[acyl-carrier-protein] reductase (NADPH) activity"/>
    <property type="evidence" value="ECO:0007669"/>
    <property type="project" value="UniProtKB-EC"/>
</dbReference>
<gene>
    <name evidence="1" type="primary">P43098</name>
</gene>
<name>A0A5K1K1G2_9APHY</name>
<dbReference type="GO" id="GO:0005737">
    <property type="term" value="C:cytoplasm"/>
    <property type="evidence" value="ECO:0007669"/>
    <property type="project" value="TreeGrafter"/>
</dbReference>
<dbReference type="SUPFAM" id="SSF52374">
    <property type="entry name" value="Nucleotidylyl transferase"/>
    <property type="match status" value="1"/>
</dbReference>
<dbReference type="GO" id="GO:0005634">
    <property type="term" value="C:nucleus"/>
    <property type="evidence" value="ECO:0007669"/>
    <property type="project" value="TreeGrafter"/>
</dbReference>